<keyword evidence="5" id="KW-1185">Reference proteome</keyword>
<evidence type="ECO:0000313" key="5">
    <source>
        <dbReference type="Proteomes" id="UP001285441"/>
    </source>
</evidence>
<organism evidence="4 5">
    <name type="scientific">Podospora didyma</name>
    <dbReference type="NCBI Taxonomy" id="330526"/>
    <lineage>
        <taxon>Eukaryota</taxon>
        <taxon>Fungi</taxon>
        <taxon>Dikarya</taxon>
        <taxon>Ascomycota</taxon>
        <taxon>Pezizomycotina</taxon>
        <taxon>Sordariomycetes</taxon>
        <taxon>Sordariomycetidae</taxon>
        <taxon>Sordariales</taxon>
        <taxon>Podosporaceae</taxon>
        <taxon>Podospora</taxon>
    </lineage>
</organism>
<reference evidence="4" key="1">
    <citation type="journal article" date="2023" name="Mol. Phylogenet. Evol.">
        <title>Genome-scale phylogeny and comparative genomics of the fungal order Sordariales.</title>
        <authorList>
            <person name="Hensen N."/>
            <person name="Bonometti L."/>
            <person name="Westerberg I."/>
            <person name="Brannstrom I.O."/>
            <person name="Guillou S."/>
            <person name="Cros-Aarteil S."/>
            <person name="Calhoun S."/>
            <person name="Haridas S."/>
            <person name="Kuo A."/>
            <person name="Mondo S."/>
            <person name="Pangilinan J."/>
            <person name="Riley R."/>
            <person name="LaButti K."/>
            <person name="Andreopoulos B."/>
            <person name="Lipzen A."/>
            <person name="Chen C."/>
            <person name="Yan M."/>
            <person name="Daum C."/>
            <person name="Ng V."/>
            <person name="Clum A."/>
            <person name="Steindorff A."/>
            <person name="Ohm R.A."/>
            <person name="Martin F."/>
            <person name="Silar P."/>
            <person name="Natvig D.O."/>
            <person name="Lalanne C."/>
            <person name="Gautier V."/>
            <person name="Ament-Velasquez S.L."/>
            <person name="Kruys A."/>
            <person name="Hutchinson M.I."/>
            <person name="Powell A.J."/>
            <person name="Barry K."/>
            <person name="Miller A.N."/>
            <person name="Grigoriev I.V."/>
            <person name="Debuchy R."/>
            <person name="Gladieux P."/>
            <person name="Hiltunen Thoren M."/>
            <person name="Johannesson H."/>
        </authorList>
    </citation>
    <scope>NUCLEOTIDE SEQUENCE</scope>
    <source>
        <strain evidence="4">CBS 232.78</strain>
    </source>
</reference>
<dbReference type="SUPFAM" id="SSF51735">
    <property type="entry name" value="NAD(P)-binding Rossmann-fold domains"/>
    <property type="match status" value="1"/>
</dbReference>
<dbReference type="InterPro" id="IPR036291">
    <property type="entry name" value="NAD(P)-bd_dom_sf"/>
</dbReference>
<dbReference type="FunFam" id="3.40.50.720:FF:000426">
    <property type="entry name" value="Aldehyde reductase 2"/>
    <property type="match status" value="1"/>
</dbReference>
<dbReference type="InterPro" id="IPR001509">
    <property type="entry name" value="Epimerase_deHydtase"/>
</dbReference>
<comment type="caution">
    <text evidence="4">The sequence shown here is derived from an EMBL/GenBank/DDBJ whole genome shotgun (WGS) entry which is preliminary data.</text>
</comment>
<evidence type="ECO:0000256" key="2">
    <source>
        <dbReference type="ARBA" id="ARBA00023445"/>
    </source>
</evidence>
<reference evidence="4" key="2">
    <citation type="submission" date="2023-06" db="EMBL/GenBank/DDBJ databases">
        <authorList>
            <consortium name="Lawrence Berkeley National Laboratory"/>
            <person name="Haridas S."/>
            <person name="Hensen N."/>
            <person name="Bonometti L."/>
            <person name="Westerberg I."/>
            <person name="Brannstrom I.O."/>
            <person name="Guillou S."/>
            <person name="Cros-Aarteil S."/>
            <person name="Calhoun S."/>
            <person name="Kuo A."/>
            <person name="Mondo S."/>
            <person name="Pangilinan J."/>
            <person name="Riley R."/>
            <person name="LaButti K."/>
            <person name="Andreopoulos B."/>
            <person name="Lipzen A."/>
            <person name="Chen C."/>
            <person name="Yanf M."/>
            <person name="Daum C."/>
            <person name="Ng V."/>
            <person name="Clum A."/>
            <person name="Steindorff A."/>
            <person name="Ohm R."/>
            <person name="Martin F."/>
            <person name="Silar P."/>
            <person name="Natvig D."/>
            <person name="Lalanne C."/>
            <person name="Gautier V."/>
            <person name="Ament-velasquez S.L."/>
            <person name="Kruys A."/>
            <person name="Hutchinson M.I."/>
            <person name="Powell A.J."/>
            <person name="Barry K."/>
            <person name="Miller A.N."/>
            <person name="Grigoriev I.V."/>
            <person name="Debuchy R."/>
            <person name="Gladieux P."/>
            <person name="Thoren M.H."/>
            <person name="Johannesson H."/>
        </authorList>
    </citation>
    <scope>NUCLEOTIDE SEQUENCE</scope>
    <source>
        <strain evidence="4">CBS 232.78</strain>
    </source>
</reference>
<gene>
    <name evidence="4" type="ORF">B0H63DRAFT_15701</name>
</gene>
<dbReference type="PANTHER" id="PTHR10366">
    <property type="entry name" value="NAD DEPENDENT EPIMERASE/DEHYDRATASE"/>
    <property type="match status" value="1"/>
</dbReference>
<dbReference type="GO" id="GO:0016616">
    <property type="term" value="F:oxidoreductase activity, acting on the CH-OH group of donors, NAD or NADP as acceptor"/>
    <property type="evidence" value="ECO:0007669"/>
    <property type="project" value="TreeGrafter"/>
</dbReference>
<evidence type="ECO:0000313" key="4">
    <source>
        <dbReference type="EMBL" id="KAK3393334.1"/>
    </source>
</evidence>
<sequence length="355" mass="38810">MSQPLPIKFSKPPAIPRDSLILITGVNGLIGSHVADQALAAGYRVRGTVRSKERCAWLEPLFASRHADSADRFELVEVPVLAAEGAWDDALLGVAGVVSVATSTGMRVTDVDKEVQESVAEYINLFAAAKAQPGVKAVVFTSSAWAAWIPEPNVATVVNEQSYNDRAVQIAADETLSPQEKGLAPFMTIKARVEKAVWDWVEREKPVYAFNSLLLDTVIGPILDPKNQPASTAGMVRSLYRGENLGLLGMIKPQWFIDARDAGRLYLAALTTGVTGWRVYGCAQRYSWAAILEILKSLYPEKKDFVNLPDAGWDHTDIQSDKHELLLRVAGQAEWTSLEQSVRDTAESFLSRGSS</sequence>
<accession>A0AAE0P4W0</accession>
<comment type="similarity">
    <text evidence="2">Belongs to the NAD(P)-dependent epimerase/dehydratase family. Dihydroflavonol-4-reductase subfamily.</text>
</comment>
<dbReference type="InterPro" id="IPR050425">
    <property type="entry name" value="NAD(P)_dehydrat-like"/>
</dbReference>
<name>A0AAE0P4W0_9PEZI</name>
<evidence type="ECO:0000256" key="1">
    <source>
        <dbReference type="ARBA" id="ARBA00023002"/>
    </source>
</evidence>
<dbReference type="Proteomes" id="UP001285441">
    <property type="component" value="Unassembled WGS sequence"/>
</dbReference>
<dbReference type="Pfam" id="PF01370">
    <property type="entry name" value="Epimerase"/>
    <property type="match status" value="1"/>
</dbReference>
<protein>
    <recommendedName>
        <fullName evidence="3">NAD-dependent epimerase/dehydratase domain-containing protein</fullName>
    </recommendedName>
</protein>
<evidence type="ECO:0000259" key="3">
    <source>
        <dbReference type="Pfam" id="PF01370"/>
    </source>
</evidence>
<feature type="domain" description="NAD-dependent epimerase/dehydratase" evidence="3">
    <location>
        <begin position="21"/>
        <end position="273"/>
    </location>
</feature>
<dbReference type="AlphaFoldDB" id="A0AAE0P4W0"/>
<keyword evidence="1" id="KW-0560">Oxidoreductase</keyword>
<dbReference type="Gene3D" id="3.40.50.720">
    <property type="entry name" value="NAD(P)-binding Rossmann-like Domain"/>
    <property type="match status" value="1"/>
</dbReference>
<dbReference type="EMBL" id="JAULSW010000001">
    <property type="protein sequence ID" value="KAK3393334.1"/>
    <property type="molecule type" value="Genomic_DNA"/>
</dbReference>
<proteinExistence type="inferred from homology"/>
<dbReference type="PANTHER" id="PTHR10366:SF562">
    <property type="entry name" value="ALDEHYDE REDUCTASE II (AFU_ORTHOLOGUE AFUA_1G11360)"/>
    <property type="match status" value="1"/>
</dbReference>